<dbReference type="GeneID" id="111123962"/>
<gene>
    <name evidence="3" type="primary">LOC111123962</name>
</gene>
<feature type="region of interest" description="Disordered" evidence="1">
    <location>
        <begin position="32"/>
        <end position="87"/>
    </location>
</feature>
<protein>
    <submittedName>
        <fullName evidence="3">Uncharacterized protein LOC111123962 isoform X1</fullName>
    </submittedName>
</protein>
<feature type="compositionally biased region" description="Basic and acidic residues" evidence="1">
    <location>
        <begin position="224"/>
        <end position="241"/>
    </location>
</feature>
<sequence length="247" mass="28195">MDLWSVLRSFYQWLQWIFTLFGYLGVGRKSLDKHQEDSDLRTRETSASPDINTNHTPKHNVTNNFVKSHHHDNGTSSEHHQSHASKPSILDSILPSKFSVPSKKFSGSDRSSGESGDVSPRRKLNLQRQEACAAGSSDDSDSRRTPERTQSLRLKKTPSPDDRKGVQRSESFKSDFMRKRYSPETVLDTAVEEEKETMATPNPELAAILNRRHKVVTDQQVKGQELEREQIHSKKIEKEDQSIGQRN</sequence>
<feature type="compositionally biased region" description="Polar residues" evidence="1">
    <location>
        <begin position="45"/>
        <end position="66"/>
    </location>
</feature>
<proteinExistence type="predicted"/>
<feature type="compositionally biased region" description="Basic and acidic residues" evidence="1">
    <location>
        <begin position="158"/>
        <end position="182"/>
    </location>
</feature>
<dbReference type="Proteomes" id="UP000694844">
    <property type="component" value="Chromosome 3"/>
</dbReference>
<feature type="compositionally biased region" description="Basic and acidic residues" evidence="1">
    <location>
        <begin position="71"/>
        <end position="81"/>
    </location>
</feature>
<feature type="compositionally biased region" description="Basic and acidic residues" evidence="1">
    <location>
        <begin position="32"/>
        <end position="44"/>
    </location>
</feature>
<feature type="region of interest" description="Disordered" evidence="1">
    <location>
        <begin position="101"/>
        <end position="184"/>
    </location>
</feature>
<keyword evidence="2" id="KW-1185">Reference proteome</keyword>
<organism evidence="2 3">
    <name type="scientific">Crassostrea virginica</name>
    <name type="common">Eastern oyster</name>
    <dbReference type="NCBI Taxonomy" id="6565"/>
    <lineage>
        <taxon>Eukaryota</taxon>
        <taxon>Metazoa</taxon>
        <taxon>Spiralia</taxon>
        <taxon>Lophotrochozoa</taxon>
        <taxon>Mollusca</taxon>
        <taxon>Bivalvia</taxon>
        <taxon>Autobranchia</taxon>
        <taxon>Pteriomorphia</taxon>
        <taxon>Ostreida</taxon>
        <taxon>Ostreoidea</taxon>
        <taxon>Ostreidae</taxon>
        <taxon>Crassostrea</taxon>
    </lineage>
</organism>
<evidence type="ECO:0000313" key="3">
    <source>
        <dbReference type="RefSeq" id="XP_022322426.1"/>
    </source>
</evidence>
<dbReference type="KEGG" id="cvn:111123962"/>
<evidence type="ECO:0000313" key="2">
    <source>
        <dbReference type="Proteomes" id="UP000694844"/>
    </source>
</evidence>
<name>A0A8B8D6F7_CRAVI</name>
<accession>A0A8B8D6F7</accession>
<reference evidence="3" key="1">
    <citation type="submission" date="2025-08" db="UniProtKB">
        <authorList>
            <consortium name="RefSeq"/>
        </authorList>
    </citation>
    <scope>IDENTIFICATION</scope>
    <source>
        <tissue evidence="3">Whole sample</tissue>
    </source>
</reference>
<feature type="compositionally biased region" description="Low complexity" evidence="1">
    <location>
        <begin position="101"/>
        <end position="118"/>
    </location>
</feature>
<dbReference type="OrthoDB" id="10675164at2759"/>
<dbReference type="RefSeq" id="XP_022322426.1">
    <property type="nucleotide sequence ID" value="XM_022466718.1"/>
</dbReference>
<feature type="region of interest" description="Disordered" evidence="1">
    <location>
        <begin position="218"/>
        <end position="247"/>
    </location>
</feature>
<dbReference type="AlphaFoldDB" id="A0A8B8D6F7"/>
<evidence type="ECO:0000256" key="1">
    <source>
        <dbReference type="SAM" id="MobiDB-lite"/>
    </source>
</evidence>